<comment type="caution">
    <text evidence="2">The sequence shown here is derived from an EMBL/GenBank/DDBJ whole genome shotgun (WGS) entry which is preliminary data.</text>
</comment>
<evidence type="ECO:0000256" key="1">
    <source>
        <dbReference type="SAM" id="MobiDB-lite"/>
    </source>
</evidence>
<evidence type="ECO:0000313" key="3">
    <source>
        <dbReference type="Proteomes" id="UP001175228"/>
    </source>
</evidence>
<dbReference type="AlphaFoldDB" id="A0AA39PZX4"/>
<feature type="region of interest" description="Disordered" evidence="1">
    <location>
        <begin position="51"/>
        <end position="70"/>
    </location>
</feature>
<name>A0AA39PZX4_9AGAR</name>
<gene>
    <name evidence="2" type="ORF">EDD18DRAFT_1107683</name>
</gene>
<proteinExistence type="predicted"/>
<protein>
    <submittedName>
        <fullName evidence="2">Uncharacterized protein</fullName>
    </submittedName>
</protein>
<reference evidence="2" key="1">
    <citation type="submission" date="2023-06" db="EMBL/GenBank/DDBJ databases">
        <authorList>
            <consortium name="Lawrence Berkeley National Laboratory"/>
            <person name="Ahrendt S."/>
            <person name="Sahu N."/>
            <person name="Indic B."/>
            <person name="Wong-Bajracharya J."/>
            <person name="Merenyi Z."/>
            <person name="Ke H.-M."/>
            <person name="Monk M."/>
            <person name="Kocsube S."/>
            <person name="Drula E."/>
            <person name="Lipzen A."/>
            <person name="Balint B."/>
            <person name="Henrissat B."/>
            <person name="Andreopoulos B."/>
            <person name="Martin F.M."/>
            <person name="Harder C.B."/>
            <person name="Rigling D."/>
            <person name="Ford K.L."/>
            <person name="Foster G.D."/>
            <person name="Pangilinan J."/>
            <person name="Papanicolaou A."/>
            <person name="Barry K."/>
            <person name="LaButti K."/>
            <person name="Viragh M."/>
            <person name="Koriabine M."/>
            <person name="Yan M."/>
            <person name="Riley R."/>
            <person name="Champramary S."/>
            <person name="Plett K.L."/>
            <person name="Tsai I.J."/>
            <person name="Slot J."/>
            <person name="Sipos G."/>
            <person name="Plett J."/>
            <person name="Nagy L.G."/>
            <person name="Grigoriev I.V."/>
        </authorList>
    </citation>
    <scope>NUCLEOTIDE SEQUENCE</scope>
    <source>
        <strain evidence="2">HWK02</strain>
    </source>
</reference>
<dbReference type="Proteomes" id="UP001175228">
    <property type="component" value="Unassembled WGS sequence"/>
</dbReference>
<sequence length="127" mass="14603">MTAVIPYPGYMELEDPRRDTLAPPPVLQKNLVVKYRQTWKLREHHLLTTEPVTNSPVSTEVDDFDPLSSGDPLRSYFTTGTHIKEDHNGLEVHEPGGKEPLHYKRAYFLQPDEQRHVCDIILTGELQ</sequence>
<organism evidence="2 3">
    <name type="scientific">Armillaria luteobubalina</name>
    <dbReference type="NCBI Taxonomy" id="153913"/>
    <lineage>
        <taxon>Eukaryota</taxon>
        <taxon>Fungi</taxon>
        <taxon>Dikarya</taxon>
        <taxon>Basidiomycota</taxon>
        <taxon>Agaricomycotina</taxon>
        <taxon>Agaricomycetes</taxon>
        <taxon>Agaricomycetidae</taxon>
        <taxon>Agaricales</taxon>
        <taxon>Marasmiineae</taxon>
        <taxon>Physalacriaceae</taxon>
        <taxon>Armillaria</taxon>
    </lineage>
</organism>
<accession>A0AA39PZX4</accession>
<dbReference type="EMBL" id="JAUEPU010000023">
    <property type="protein sequence ID" value="KAK0493683.1"/>
    <property type="molecule type" value="Genomic_DNA"/>
</dbReference>
<keyword evidence="3" id="KW-1185">Reference proteome</keyword>
<evidence type="ECO:0000313" key="2">
    <source>
        <dbReference type="EMBL" id="KAK0493683.1"/>
    </source>
</evidence>